<protein>
    <submittedName>
        <fullName evidence="1">Pyridoxamine 5'-phosphate oxidase family protein</fullName>
    </submittedName>
</protein>
<accession>A0A3S1D682</accession>
<dbReference type="OrthoDB" id="6518717at2"/>
<dbReference type="RefSeq" id="WP_127199175.1">
    <property type="nucleotide sequence ID" value="NZ_RZNX01000003.1"/>
</dbReference>
<proteinExistence type="predicted"/>
<dbReference type="EMBL" id="RZNX01000003">
    <property type="protein sequence ID" value="RUT31795.1"/>
    <property type="molecule type" value="Genomic_DNA"/>
</dbReference>
<evidence type="ECO:0000313" key="1">
    <source>
        <dbReference type="EMBL" id="RUT31795.1"/>
    </source>
</evidence>
<dbReference type="InterPro" id="IPR012349">
    <property type="entry name" value="Split_barrel_FMN-bd"/>
</dbReference>
<dbReference type="AlphaFoldDB" id="A0A3S1D682"/>
<reference evidence="1 2" key="1">
    <citation type="submission" date="2018-12" db="EMBL/GenBank/DDBJ databases">
        <authorList>
            <person name="Sun L."/>
            <person name="Chen Z."/>
        </authorList>
    </citation>
    <scope>NUCLEOTIDE SEQUENCE [LARGE SCALE GENOMIC DNA]</scope>
    <source>
        <strain evidence="1 2">3-5-3</strain>
    </source>
</reference>
<evidence type="ECO:0000313" key="2">
    <source>
        <dbReference type="Proteomes" id="UP000272464"/>
    </source>
</evidence>
<organism evidence="1 2">
    <name type="scientific">Paenibacillus zeisoli</name>
    <dbReference type="NCBI Taxonomy" id="2496267"/>
    <lineage>
        <taxon>Bacteria</taxon>
        <taxon>Bacillati</taxon>
        <taxon>Bacillota</taxon>
        <taxon>Bacilli</taxon>
        <taxon>Bacillales</taxon>
        <taxon>Paenibacillaceae</taxon>
        <taxon>Paenibacillus</taxon>
    </lineage>
</organism>
<dbReference type="SUPFAM" id="SSF50475">
    <property type="entry name" value="FMN-binding split barrel"/>
    <property type="match status" value="1"/>
</dbReference>
<name>A0A3S1D682_9BACL</name>
<gene>
    <name evidence="1" type="ORF">EJP77_10435</name>
</gene>
<sequence>MTDKELAPELYELLNGRDLSSKQQEALVLMTVSEDGWPHTAMISVGEIVAISQNSLRLGLWPGTVTTGNILRTGKATLAAFYAGKAFYIRLQLRPLAELSGAKHPRLRFEAQVISCKADTAKYADIVSGVQIVLHDPEAVVTRWEETVEELLR</sequence>
<keyword evidence="2" id="KW-1185">Reference proteome</keyword>
<dbReference type="Gene3D" id="2.30.110.10">
    <property type="entry name" value="Electron Transport, Fmn-binding Protein, Chain A"/>
    <property type="match status" value="1"/>
</dbReference>
<dbReference type="Proteomes" id="UP000272464">
    <property type="component" value="Unassembled WGS sequence"/>
</dbReference>
<comment type="caution">
    <text evidence="1">The sequence shown here is derived from an EMBL/GenBank/DDBJ whole genome shotgun (WGS) entry which is preliminary data.</text>
</comment>